<dbReference type="EMBL" id="GBRH01240575">
    <property type="protein sequence ID" value="JAD57320.1"/>
    <property type="molecule type" value="Transcribed_RNA"/>
</dbReference>
<sequence>MFLTDVALGISMNIELAKNKSRLLASAFVGTSVEYSVAVSKK</sequence>
<name>A0A0A9B7X5_ARUDO</name>
<organism evidence="1">
    <name type="scientific">Arundo donax</name>
    <name type="common">Giant reed</name>
    <name type="synonym">Donax arundinaceus</name>
    <dbReference type="NCBI Taxonomy" id="35708"/>
    <lineage>
        <taxon>Eukaryota</taxon>
        <taxon>Viridiplantae</taxon>
        <taxon>Streptophyta</taxon>
        <taxon>Embryophyta</taxon>
        <taxon>Tracheophyta</taxon>
        <taxon>Spermatophyta</taxon>
        <taxon>Magnoliopsida</taxon>
        <taxon>Liliopsida</taxon>
        <taxon>Poales</taxon>
        <taxon>Poaceae</taxon>
        <taxon>PACMAD clade</taxon>
        <taxon>Arundinoideae</taxon>
        <taxon>Arundineae</taxon>
        <taxon>Arundo</taxon>
    </lineage>
</organism>
<evidence type="ECO:0000313" key="1">
    <source>
        <dbReference type="EMBL" id="JAD57320.1"/>
    </source>
</evidence>
<reference evidence="1" key="2">
    <citation type="journal article" date="2015" name="Data Brief">
        <title>Shoot transcriptome of the giant reed, Arundo donax.</title>
        <authorList>
            <person name="Barrero R.A."/>
            <person name="Guerrero F.D."/>
            <person name="Moolhuijzen P."/>
            <person name="Goolsby J.A."/>
            <person name="Tidwell J."/>
            <person name="Bellgard S.E."/>
            <person name="Bellgard M.I."/>
        </authorList>
    </citation>
    <scope>NUCLEOTIDE SEQUENCE</scope>
    <source>
        <tissue evidence="1">Shoot tissue taken approximately 20 cm above the soil surface</tissue>
    </source>
</reference>
<dbReference type="AlphaFoldDB" id="A0A0A9B7X5"/>
<protein>
    <submittedName>
        <fullName evidence="1">Uncharacterized protein</fullName>
    </submittedName>
</protein>
<proteinExistence type="predicted"/>
<reference evidence="1" key="1">
    <citation type="submission" date="2014-09" db="EMBL/GenBank/DDBJ databases">
        <authorList>
            <person name="Magalhaes I.L.F."/>
            <person name="Oliveira U."/>
            <person name="Santos F.R."/>
            <person name="Vidigal T.H.D.A."/>
            <person name="Brescovit A.D."/>
            <person name="Santos A.J."/>
        </authorList>
    </citation>
    <scope>NUCLEOTIDE SEQUENCE</scope>
    <source>
        <tissue evidence="1">Shoot tissue taken approximately 20 cm above the soil surface</tissue>
    </source>
</reference>
<accession>A0A0A9B7X5</accession>